<dbReference type="EMBL" id="LC557101">
    <property type="protein sequence ID" value="BCI56255.1"/>
    <property type="molecule type" value="Genomic_DNA"/>
</dbReference>
<dbReference type="InterPro" id="IPR011463">
    <property type="entry name" value="DUF1569"/>
</dbReference>
<accession>A0A8D5J1E9</accession>
<organism evidence="1">
    <name type="scientific">Ralstonia solanacearum</name>
    <name type="common">Pseudomonas solanacearum</name>
    <dbReference type="NCBI Taxonomy" id="305"/>
    <lineage>
        <taxon>Bacteria</taxon>
        <taxon>Pseudomonadati</taxon>
        <taxon>Pseudomonadota</taxon>
        <taxon>Betaproteobacteria</taxon>
        <taxon>Burkholderiales</taxon>
        <taxon>Burkholderiaceae</taxon>
        <taxon>Ralstonia</taxon>
        <taxon>Ralstonia solanacearum species complex</taxon>
    </lineage>
</organism>
<reference evidence="1" key="1">
    <citation type="submission" date="2020-06" db="EMBL/GenBank/DDBJ databases">
        <title>Comparative genome analysis of Ralstonia solanacearum.</title>
        <authorList>
            <person name="Iiyama K."/>
            <person name="Kodama S."/>
            <person name="Furuya N."/>
        </authorList>
    </citation>
    <scope>NUCLEOTIDE SEQUENCE</scope>
    <source>
        <strain evidence="1">MAFF 211472</strain>
    </source>
</reference>
<dbReference type="Pfam" id="PF07606">
    <property type="entry name" value="DUF1569"/>
    <property type="match status" value="1"/>
</dbReference>
<dbReference type="AlphaFoldDB" id="A0A8D5J1E9"/>
<protein>
    <recommendedName>
        <fullName evidence="2">DUF1569 domain-containing protein</fullName>
    </recommendedName>
</protein>
<proteinExistence type="predicted"/>
<name>A0A8D5J1E9_RALSL</name>
<evidence type="ECO:0000313" key="1">
    <source>
        <dbReference type="EMBL" id="BCI56255.1"/>
    </source>
</evidence>
<evidence type="ECO:0008006" key="2">
    <source>
        <dbReference type="Google" id="ProtNLM"/>
    </source>
</evidence>
<sequence length="197" mass="21634">MSHIDLHRDRRSSPLIDVERRSVLIGAALFAVAADFVCANEAATWRSLSDVDATLARLASYPPSVNSDRSNSGWSHRWGAMLVHLAQSIEYSMHGFPESKSALFQKTVGAIVFAFFNARGRMSHDLNAPIPGAPDIDPTTPAEVAITRLRTAMASFQSWSAPLQPHFAYGTLSKEEYERAHVMHIAEHFQALGIGGF</sequence>